<dbReference type="EMBL" id="BLLF01001012">
    <property type="protein sequence ID" value="GFH16541.1"/>
    <property type="molecule type" value="Genomic_DNA"/>
</dbReference>
<dbReference type="Gene3D" id="1.10.287.1490">
    <property type="match status" value="1"/>
</dbReference>
<feature type="region of interest" description="Disordered" evidence="2">
    <location>
        <begin position="1"/>
        <end position="25"/>
    </location>
</feature>
<evidence type="ECO:0000313" key="3">
    <source>
        <dbReference type="EMBL" id="GFH16541.1"/>
    </source>
</evidence>
<evidence type="ECO:0000313" key="4">
    <source>
        <dbReference type="Proteomes" id="UP000485058"/>
    </source>
</evidence>
<keyword evidence="1" id="KW-0175">Coiled coil</keyword>
<feature type="coiled-coil region" evidence="1">
    <location>
        <begin position="93"/>
        <end position="120"/>
    </location>
</feature>
<dbReference type="AlphaFoldDB" id="A0A699Z3A7"/>
<sequence>MKAAGPSPAPPALPPSEVQLGSQRAAAQKLAALEAALKRATEDYQLLLQELRTIREEAVARDVTQRQLREERDALQRQLLSHGAREGAAAGELAMLRTEVARLERQLRDAEMRIGQLTRALSDCEAHRKRWEELEGTHSTVKQRLEAARLSDELALEAELSALRDDHAKAVQQRDAAQHQGEQLRGDKARLDAELEGARGQVAALEGDKDGLGAQLKAALAAA</sequence>
<keyword evidence="4" id="KW-1185">Reference proteome</keyword>
<evidence type="ECO:0000256" key="2">
    <source>
        <dbReference type="SAM" id="MobiDB-lite"/>
    </source>
</evidence>
<comment type="caution">
    <text evidence="3">The sequence shown here is derived from an EMBL/GenBank/DDBJ whole genome shotgun (WGS) entry which is preliminary data.</text>
</comment>
<gene>
    <name evidence="3" type="ORF">HaLaN_12975</name>
</gene>
<feature type="non-terminal residue" evidence="3">
    <location>
        <position position="223"/>
    </location>
</feature>
<dbReference type="Proteomes" id="UP000485058">
    <property type="component" value="Unassembled WGS sequence"/>
</dbReference>
<evidence type="ECO:0000256" key="1">
    <source>
        <dbReference type="SAM" id="Coils"/>
    </source>
</evidence>
<organism evidence="3 4">
    <name type="scientific">Haematococcus lacustris</name>
    <name type="common">Green alga</name>
    <name type="synonym">Haematococcus pluvialis</name>
    <dbReference type="NCBI Taxonomy" id="44745"/>
    <lineage>
        <taxon>Eukaryota</taxon>
        <taxon>Viridiplantae</taxon>
        <taxon>Chlorophyta</taxon>
        <taxon>core chlorophytes</taxon>
        <taxon>Chlorophyceae</taxon>
        <taxon>CS clade</taxon>
        <taxon>Chlamydomonadales</taxon>
        <taxon>Haematococcaceae</taxon>
        <taxon>Haematococcus</taxon>
    </lineage>
</organism>
<reference evidence="3 4" key="1">
    <citation type="submission" date="2020-02" db="EMBL/GenBank/DDBJ databases">
        <title>Draft genome sequence of Haematococcus lacustris strain NIES-144.</title>
        <authorList>
            <person name="Morimoto D."/>
            <person name="Nakagawa S."/>
            <person name="Yoshida T."/>
            <person name="Sawayama S."/>
        </authorList>
    </citation>
    <scope>NUCLEOTIDE SEQUENCE [LARGE SCALE GENOMIC DNA]</scope>
    <source>
        <strain evidence="3 4">NIES-144</strain>
    </source>
</reference>
<feature type="coiled-coil region" evidence="1">
    <location>
        <begin position="160"/>
        <end position="208"/>
    </location>
</feature>
<name>A0A699Z3A7_HAELA</name>
<protein>
    <submittedName>
        <fullName evidence="3">WD_REPEATS_REGION domain-containing protein</fullName>
    </submittedName>
</protein>
<feature type="non-terminal residue" evidence="3">
    <location>
        <position position="1"/>
    </location>
</feature>
<proteinExistence type="predicted"/>
<accession>A0A699Z3A7</accession>